<gene>
    <name evidence="1" type="ORF">O4H49_11630</name>
</gene>
<comment type="caution">
    <text evidence="1">The sequence shown here is derived from an EMBL/GenBank/DDBJ whole genome shotgun (WGS) entry which is preliminary data.</text>
</comment>
<dbReference type="RefSeq" id="WP_269423583.1">
    <property type="nucleotide sequence ID" value="NZ_JAPWGY010000003.1"/>
</dbReference>
<keyword evidence="2" id="KW-1185">Reference proteome</keyword>
<evidence type="ECO:0000313" key="1">
    <source>
        <dbReference type="EMBL" id="MCZ4281432.1"/>
    </source>
</evidence>
<evidence type="ECO:0000313" key="2">
    <source>
        <dbReference type="Proteomes" id="UP001069802"/>
    </source>
</evidence>
<sequence>MEKNHRFYAQFRTTQDAARPEGNHGYFFFRREMLERQKRSYKDPLKLFRIIRTKQDQDRPAGATDMFMHRD</sequence>
<proteinExistence type="predicted"/>
<accession>A0ABT4LK26</accession>
<name>A0ABT4LK26_9PROT</name>
<organism evidence="1 2">
    <name type="scientific">Kiloniella laminariae</name>
    <dbReference type="NCBI Taxonomy" id="454162"/>
    <lineage>
        <taxon>Bacteria</taxon>
        <taxon>Pseudomonadati</taxon>
        <taxon>Pseudomonadota</taxon>
        <taxon>Alphaproteobacteria</taxon>
        <taxon>Rhodospirillales</taxon>
        <taxon>Kiloniellaceae</taxon>
        <taxon>Kiloniella</taxon>
    </lineage>
</organism>
<protein>
    <submittedName>
        <fullName evidence="1">Uncharacterized protein</fullName>
    </submittedName>
</protein>
<dbReference type="Proteomes" id="UP001069802">
    <property type="component" value="Unassembled WGS sequence"/>
</dbReference>
<reference evidence="1" key="1">
    <citation type="submission" date="2022-12" db="EMBL/GenBank/DDBJ databases">
        <title>Bacterial isolates from different developmental stages of Nematostella vectensis.</title>
        <authorList>
            <person name="Fraune S."/>
        </authorList>
    </citation>
    <scope>NUCLEOTIDE SEQUENCE</scope>
    <source>
        <strain evidence="1">G21630-S1</strain>
    </source>
</reference>
<dbReference type="EMBL" id="JAPWGY010000003">
    <property type="protein sequence ID" value="MCZ4281432.1"/>
    <property type="molecule type" value="Genomic_DNA"/>
</dbReference>